<dbReference type="PANTHER" id="PTHR43135">
    <property type="entry name" value="ALPHA-D-RIBOSE 1-METHYLPHOSPHONATE 5-TRIPHOSPHATE DIPHOSPHATASE"/>
    <property type="match status" value="1"/>
</dbReference>
<dbReference type="PANTHER" id="PTHR43135:SF3">
    <property type="entry name" value="ALPHA-D-RIBOSE 1-METHYLPHOSPHONATE 5-TRIPHOSPHATE DIPHOSPHATASE"/>
    <property type="match status" value="1"/>
</dbReference>
<evidence type="ECO:0000313" key="3">
    <source>
        <dbReference type="Proteomes" id="UP001323798"/>
    </source>
</evidence>
<dbReference type="Gene3D" id="3.20.20.140">
    <property type="entry name" value="Metal-dependent hydrolases"/>
    <property type="match status" value="1"/>
</dbReference>
<dbReference type="EMBL" id="CP139368">
    <property type="protein sequence ID" value="WPR89811.1"/>
    <property type="molecule type" value="Genomic_DNA"/>
</dbReference>
<gene>
    <name evidence="2" type="ORF">SM116_00565</name>
</gene>
<sequence length="322" mass="33345">MTDLDALQELLGPRAYPAHLAIDGTHGTALPPLADHHVHLHLIDESALAPHGIAAVVDLGGNPVALAHRLSSIPRVAYAGAFLTAPGGYPSGRPWAPDGIWRDVRSASQAAGAPGGAATLVDEQAEFGASVVKVSLNAAAGPVLDAEVLTAIIARAHERGLPVVAHVEGQGMARLAIEHGVDALAHAPFSEPVDHDLIVRAVSTRQRWISTLDIHEGDDRARAAANLAAFADAGGTVLYGTDLGNGDRAPGVSAGELRALHDAGIRGPELIGTLTDPWPAQEPPHGVATFVPGPPPDSAEDIPEWLATARVVPREELPPDQH</sequence>
<dbReference type="InterPro" id="IPR032466">
    <property type="entry name" value="Metal_Hydrolase"/>
</dbReference>
<protein>
    <recommendedName>
        <fullName evidence="4">Amidohydrolase family protein</fullName>
    </recommendedName>
</protein>
<proteinExistence type="predicted"/>
<reference evidence="2 3" key="1">
    <citation type="submission" date="2023-11" db="EMBL/GenBank/DDBJ databases">
        <title>Genome sequence of Microbacterium rhizosphaerae KACC 19337.</title>
        <authorList>
            <person name="Choi H."/>
            <person name="Kim S."/>
            <person name="Kim Y."/>
            <person name="Kwon S.-W."/>
            <person name="Heo J."/>
        </authorList>
    </citation>
    <scope>NUCLEOTIDE SEQUENCE [LARGE SCALE GENOMIC DNA]</scope>
    <source>
        <strain evidence="2 3">KACC 19337</strain>
    </source>
</reference>
<name>A0ABZ0SNE6_9MICO</name>
<accession>A0ABZ0SNE6</accession>
<dbReference type="RefSeq" id="WP_320942525.1">
    <property type="nucleotide sequence ID" value="NZ_BAABEU010000003.1"/>
</dbReference>
<dbReference type="Proteomes" id="UP001323798">
    <property type="component" value="Chromosome"/>
</dbReference>
<keyword evidence="3" id="KW-1185">Reference proteome</keyword>
<evidence type="ECO:0000256" key="1">
    <source>
        <dbReference type="SAM" id="MobiDB-lite"/>
    </source>
</evidence>
<dbReference type="InterPro" id="IPR051781">
    <property type="entry name" value="Metallo-dep_Hydrolase"/>
</dbReference>
<dbReference type="SUPFAM" id="SSF51556">
    <property type="entry name" value="Metallo-dependent hydrolases"/>
    <property type="match status" value="1"/>
</dbReference>
<organism evidence="2 3">
    <name type="scientific">Microbacterium rhizosphaerae</name>
    <dbReference type="NCBI Taxonomy" id="1678237"/>
    <lineage>
        <taxon>Bacteria</taxon>
        <taxon>Bacillati</taxon>
        <taxon>Actinomycetota</taxon>
        <taxon>Actinomycetes</taxon>
        <taxon>Micrococcales</taxon>
        <taxon>Microbacteriaceae</taxon>
        <taxon>Microbacterium</taxon>
    </lineage>
</organism>
<feature type="region of interest" description="Disordered" evidence="1">
    <location>
        <begin position="282"/>
        <end position="301"/>
    </location>
</feature>
<evidence type="ECO:0000313" key="2">
    <source>
        <dbReference type="EMBL" id="WPR89811.1"/>
    </source>
</evidence>
<evidence type="ECO:0008006" key="4">
    <source>
        <dbReference type="Google" id="ProtNLM"/>
    </source>
</evidence>